<keyword evidence="7" id="KW-1185">Reference proteome</keyword>
<dbReference type="AlphaFoldDB" id="A0A3M8ASN2"/>
<dbReference type="Proteomes" id="UP000317180">
    <property type="component" value="Unassembled WGS sequence"/>
</dbReference>
<dbReference type="GeneID" id="82810773"/>
<evidence type="ECO:0000259" key="3">
    <source>
        <dbReference type="Pfam" id="PF12793"/>
    </source>
</evidence>
<evidence type="ECO:0000313" key="4">
    <source>
        <dbReference type="EMBL" id="GED25231.1"/>
    </source>
</evidence>
<dbReference type="OrthoDB" id="5894719at2"/>
<dbReference type="GO" id="GO:0015833">
    <property type="term" value="P:peptide transport"/>
    <property type="evidence" value="ECO:0007669"/>
    <property type="project" value="TreeGrafter"/>
</dbReference>
<sequence length="598" mass="68249">MQLVEQYIRLCAARPKEAFGRPLDITLAEVAAILCCTLRNATLTLKKMQARGWLLWQPGRGRGNRSVLTLVLDPADLLLSVAKELVQTGEIRASQELLEQYGQAWPTFAQHFSRWMNIQFGARITREKGSSGRVDTLRLFFDRPFAGLDPIHVLLRSQTHLVKHLFDTLVRFDPATKRVEPHLAFYWEADEDGTRWTFYLRKGVLFHHGCTLTADDVRFSLLRLMQQSFKHRWLARSIAAVDVRDDYVVTIRLKQRDELFLQALSKEQMAIVPRDYAEQMGEQFARLPAGTGPFRVVRHDDSMLVLEAFAPYFAGRPFLDRIELWCVPGMRQPELTEESMLVVDKAHPAYELADASWRDVVRQEQCFQYVSLNAAKKGPLADDAFRALVASMLSGAALRAALQGGREQAEVWGERMQQDTRLPDAKEAARLIAASGYRGEKLALYTYPDADHVEDAEWIREKAKEYGIVIEIRYASPEELAQPAVLQAADLVVDSANADERTELSLVEFLRAEALSITHHLDERTKAEVEQLIRQMGQTTTTEERQAVVRAIMDRLKARHLFVPLYANRIEMIAHPRLSGVSLDAYGWIDFRSVFLRE</sequence>
<name>A0A3M8ASN2_9BACL</name>
<protein>
    <submittedName>
        <fullName evidence="4">Peptide-binding protein</fullName>
    </submittedName>
    <submittedName>
        <fullName evidence="5">SgrR family transcriptional regulator</fullName>
    </submittedName>
</protein>
<reference evidence="5 6" key="1">
    <citation type="submission" date="2018-10" db="EMBL/GenBank/DDBJ databases">
        <title>Phylogenomics of Brevibacillus.</title>
        <authorList>
            <person name="Dunlap C."/>
        </authorList>
    </citation>
    <scope>NUCLEOTIDE SEQUENCE [LARGE SCALE GENOMIC DNA]</scope>
    <source>
        <strain evidence="5 6">NRRL NRS 1219</strain>
    </source>
</reference>
<evidence type="ECO:0000313" key="5">
    <source>
        <dbReference type="EMBL" id="RNB54208.1"/>
    </source>
</evidence>
<dbReference type="Pfam" id="PF12793">
    <property type="entry name" value="SgrR_N"/>
    <property type="match status" value="1"/>
</dbReference>
<evidence type="ECO:0000313" key="6">
    <source>
        <dbReference type="Proteomes" id="UP000276178"/>
    </source>
</evidence>
<dbReference type="Gene3D" id="3.40.190.10">
    <property type="entry name" value="Periplasmic binding protein-like II"/>
    <property type="match status" value="1"/>
</dbReference>
<gene>
    <name evidence="4" type="ORF">BAG01nite_13330</name>
    <name evidence="5" type="ORF">EB820_14740</name>
</gene>
<dbReference type="EMBL" id="BJOD01000011">
    <property type="protein sequence ID" value="GED25231.1"/>
    <property type="molecule type" value="Genomic_DNA"/>
</dbReference>
<evidence type="ECO:0000313" key="7">
    <source>
        <dbReference type="Proteomes" id="UP000317180"/>
    </source>
</evidence>
<dbReference type="GO" id="GO:1904680">
    <property type="term" value="F:peptide transmembrane transporter activity"/>
    <property type="evidence" value="ECO:0007669"/>
    <property type="project" value="TreeGrafter"/>
</dbReference>
<organism evidence="5 6">
    <name type="scientific">Brevibacillus agri</name>
    <dbReference type="NCBI Taxonomy" id="51101"/>
    <lineage>
        <taxon>Bacteria</taxon>
        <taxon>Bacillati</taxon>
        <taxon>Bacillota</taxon>
        <taxon>Bacilli</taxon>
        <taxon>Bacillales</taxon>
        <taxon>Paenibacillaceae</taxon>
        <taxon>Brevibacillus</taxon>
    </lineage>
</organism>
<dbReference type="PANTHER" id="PTHR30290">
    <property type="entry name" value="PERIPLASMIC BINDING COMPONENT OF ABC TRANSPORTER"/>
    <property type="match status" value="1"/>
</dbReference>
<dbReference type="PANTHER" id="PTHR30290:SF72">
    <property type="entry name" value="HTH-TYPE TRANSCRIPTIONAL REGULATOR SGRR"/>
    <property type="match status" value="1"/>
</dbReference>
<dbReference type="InterPro" id="IPR039424">
    <property type="entry name" value="SBP_5"/>
</dbReference>
<feature type="domain" description="Solute-binding protein family 5" evidence="2">
    <location>
        <begin position="179"/>
        <end position="478"/>
    </location>
</feature>
<feature type="domain" description="Transcriptional regulator SgrR N-terminal HTH" evidence="3">
    <location>
        <begin position="3"/>
        <end position="103"/>
    </location>
</feature>
<dbReference type="SUPFAM" id="SSF53850">
    <property type="entry name" value="Periplasmic binding protein-like II"/>
    <property type="match status" value="1"/>
</dbReference>
<dbReference type="Proteomes" id="UP000276178">
    <property type="component" value="Unassembled WGS sequence"/>
</dbReference>
<dbReference type="Pfam" id="PF00496">
    <property type="entry name" value="SBP_bac_5"/>
    <property type="match status" value="1"/>
</dbReference>
<evidence type="ECO:0000259" key="2">
    <source>
        <dbReference type="Pfam" id="PF00496"/>
    </source>
</evidence>
<proteinExistence type="predicted"/>
<dbReference type="Gene3D" id="3.10.105.10">
    <property type="entry name" value="Dipeptide-binding Protein, Domain 3"/>
    <property type="match status" value="1"/>
</dbReference>
<dbReference type="InterPro" id="IPR000914">
    <property type="entry name" value="SBP_5_dom"/>
</dbReference>
<keyword evidence="1" id="KW-0238">DNA-binding</keyword>
<dbReference type="InterPro" id="IPR025370">
    <property type="entry name" value="SgrR_HTH_N"/>
</dbReference>
<reference evidence="4 7" key="2">
    <citation type="submission" date="2019-06" db="EMBL/GenBank/DDBJ databases">
        <title>Whole genome shotgun sequence of Brevibacillus agri NBRC 15538.</title>
        <authorList>
            <person name="Hosoyama A."/>
            <person name="Uohara A."/>
            <person name="Ohji S."/>
            <person name="Ichikawa N."/>
        </authorList>
    </citation>
    <scope>NUCLEOTIDE SEQUENCE [LARGE SCALE GENOMIC DNA]</scope>
    <source>
        <strain evidence="4 7">NBRC 15538</strain>
    </source>
</reference>
<evidence type="ECO:0000256" key="1">
    <source>
        <dbReference type="ARBA" id="ARBA00023125"/>
    </source>
</evidence>
<comment type="caution">
    <text evidence="5">The sequence shown here is derived from an EMBL/GenBank/DDBJ whole genome shotgun (WGS) entry which is preliminary data.</text>
</comment>
<dbReference type="CDD" id="cd08507">
    <property type="entry name" value="PBP2_SgrR_like"/>
    <property type="match status" value="1"/>
</dbReference>
<dbReference type="EMBL" id="RHHN01000042">
    <property type="protein sequence ID" value="RNB54208.1"/>
    <property type="molecule type" value="Genomic_DNA"/>
</dbReference>
<accession>A0A3M8ASN2</accession>
<dbReference type="RefSeq" id="WP_122953062.1">
    <property type="nucleotide sequence ID" value="NZ_BJOD01000011.1"/>
</dbReference>
<dbReference type="GO" id="GO:0003677">
    <property type="term" value="F:DNA binding"/>
    <property type="evidence" value="ECO:0007669"/>
    <property type="project" value="UniProtKB-KW"/>
</dbReference>